<evidence type="ECO:0000256" key="2">
    <source>
        <dbReference type="SAM" id="Phobius"/>
    </source>
</evidence>
<keyword evidence="2" id="KW-1133">Transmembrane helix</keyword>
<evidence type="ECO:0000256" key="1">
    <source>
        <dbReference type="SAM" id="Coils"/>
    </source>
</evidence>
<dbReference type="PANTHER" id="PTHR30386:SF28">
    <property type="entry name" value="EXPORTED PROTEIN"/>
    <property type="match status" value="1"/>
</dbReference>
<feature type="coiled-coil region" evidence="1">
    <location>
        <begin position="106"/>
        <end position="156"/>
    </location>
</feature>
<dbReference type="Gene3D" id="2.40.50.100">
    <property type="match status" value="1"/>
</dbReference>
<dbReference type="InterPro" id="IPR050739">
    <property type="entry name" value="MFP"/>
</dbReference>
<dbReference type="InterPro" id="IPR022275">
    <property type="entry name" value="NHPM_bacteriocin_SS_HylD"/>
</dbReference>
<keyword evidence="2" id="KW-0472">Membrane</keyword>
<dbReference type="SUPFAM" id="SSF111369">
    <property type="entry name" value="HlyD-like secretion proteins"/>
    <property type="match status" value="1"/>
</dbReference>
<protein>
    <submittedName>
        <fullName evidence="4">Multidrug transporter</fullName>
    </submittedName>
</protein>
<evidence type="ECO:0000313" key="5">
    <source>
        <dbReference type="Proteomes" id="UP000222310"/>
    </source>
</evidence>
<dbReference type="PANTHER" id="PTHR30386">
    <property type="entry name" value="MEMBRANE FUSION SUBUNIT OF EMRAB-TOLC MULTIDRUG EFFLUX PUMP"/>
    <property type="match status" value="1"/>
</dbReference>
<feature type="coiled-coil region" evidence="1">
    <location>
        <begin position="283"/>
        <end position="310"/>
    </location>
</feature>
<evidence type="ECO:0000313" key="4">
    <source>
        <dbReference type="EMBL" id="PHJ93828.1"/>
    </source>
</evidence>
<sequence length="479" mass="53084">MVTQQNNLFRKKALENLSSPERLDRVMTVIQPMHWLSLAALGSLVATAVIWSIVGRIPITVSGQGVLVYPSKVVSLQAPASGRILAMNVNVGDYVKKGQVLAIIDQAELQSQLEQQRTKLAQLESQNYSSNLLQEQRKLEEKRAIAQQRLNLQQRLQQATSLTPILRNRGLSSLQVQQQNLLQSRAIAVSMISPQRKIYEGLQKLQAEGGISQQNLLQQQQTYLDAVKKVSDIDAQLKQLDVQQVEIEKTYRENFSQINDFQSQLQELDANEKTKIEQDFDAATNRQNQIQEVKRNIAQLQLQLNQNSQIISEYNGRVLEISTSFGQIVSPGNSIAVIQAEEPSAKLMGLTFFSVGDGKKIHEGMKVQITPSTVERERFGGIVGTVTHVSAFPVTKEGALNAIGNAEVVQSLMAPGPQIQIEAELQPDNSTFSGYKWSSSKGVDMKISSGTTTSVRVTTEERSPISFIFPFLKSLTGVN</sequence>
<dbReference type="NCBIfam" id="TIGR03794">
    <property type="entry name" value="NHLM_micro_HlyD"/>
    <property type="match status" value="1"/>
</dbReference>
<comment type="caution">
    <text evidence="4">The sequence shown here is derived from an EMBL/GenBank/DDBJ whole genome shotgun (WGS) entry which is preliminary data.</text>
</comment>
<organism evidence="4 5">
    <name type="scientific">Nostoc linckia z8</name>
    <dbReference type="NCBI Taxonomy" id="1628746"/>
    <lineage>
        <taxon>Bacteria</taxon>
        <taxon>Bacillati</taxon>
        <taxon>Cyanobacteriota</taxon>
        <taxon>Cyanophyceae</taxon>
        <taxon>Nostocales</taxon>
        <taxon>Nostocaceae</taxon>
        <taxon>Nostoc</taxon>
    </lineage>
</organism>
<name>A0A9Q5Z523_NOSLI</name>
<accession>A0A9Q5Z523</accession>
<feature type="transmembrane region" description="Helical" evidence="2">
    <location>
        <begin position="35"/>
        <end position="54"/>
    </location>
</feature>
<dbReference type="PRINTS" id="PR01490">
    <property type="entry name" value="RTXTOXIND"/>
</dbReference>
<dbReference type="RefSeq" id="WP_099068198.1">
    <property type="nucleotide sequence ID" value="NZ_LAHD01000178.1"/>
</dbReference>
<feature type="domain" description="Multidrug resistance protein MdtA-like barrel-sandwich hybrid" evidence="3">
    <location>
        <begin position="73"/>
        <end position="337"/>
    </location>
</feature>
<gene>
    <name evidence="4" type="ORF">VF08_34790</name>
</gene>
<dbReference type="AlphaFoldDB" id="A0A9Q5Z523"/>
<dbReference type="GeneID" id="57098803"/>
<keyword evidence="1" id="KW-0175">Coiled coil</keyword>
<dbReference type="EMBL" id="LAHD01000178">
    <property type="protein sequence ID" value="PHJ93828.1"/>
    <property type="molecule type" value="Genomic_DNA"/>
</dbReference>
<reference evidence="4 5" key="1">
    <citation type="submission" date="2015-02" db="EMBL/GenBank/DDBJ databases">
        <title>Nostoc linckia genome annotation.</title>
        <authorList>
            <person name="Zhou Z."/>
        </authorList>
    </citation>
    <scope>NUCLEOTIDE SEQUENCE [LARGE SCALE GENOMIC DNA]</scope>
    <source>
        <strain evidence="5">z8</strain>
    </source>
</reference>
<keyword evidence="2" id="KW-0812">Transmembrane</keyword>
<dbReference type="Pfam" id="PF25917">
    <property type="entry name" value="BSH_RND"/>
    <property type="match status" value="1"/>
</dbReference>
<proteinExistence type="predicted"/>
<dbReference type="InterPro" id="IPR058625">
    <property type="entry name" value="MdtA-like_BSH"/>
</dbReference>
<evidence type="ECO:0000259" key="3">
    <source>
        <dbReference type="Pfam" id="PF25917"/>
    </source>
</evidence>
<dbReference type="Proteomes" id="UP000222310">
    <property type="component" value="Unassembled WGS sequence"/>
</dbReference>